<keyword evidence="2" id="KW-1185">Reference proteome</keyword>
<accession>A0ACB9SNG3</accession>
<dbReference type="EMBL" id="CM043022">
    <property type="protein sequence ID" value="KAI4456672.1"/>
    <property type="molecule type" value="Genomic_DNA"/>
</dbReference>
<protein>
    <submittedName>
        <fullName evidence="1">Sulfate transporter</fullName>
    </submittedName>
</protein>
<dbReference type="Proteomes" id="UP001056778">
    <property type="component" value="Chromosome 8"/>
</dbReference>
<sequence length="557" mass="61041">MLRSPLPKLTRALPILSRLSAYNSEIALADIIAGITVGLTLISQSIAYAVLADLPPQYGLYSSLCGGFVYAIFGTVAALSIAPTAILSLLTSTYIGGVSFDKTSAATLLCFYSGIIQACCGLLNLGFVADFISTPVVLGITSAAAILITLTQLISIFGLPRLNNQSFVGLWKHIFLNISSIHIWDTVLGIFCCCFLIILARLQSQSLYKERDNTNSKFKKLKIFLWFLSISRNLLLIFISTALAYILSSDSRYIFSLSVNHLQPNFPSISVPPFNVIGNNTTLTFLDMTKELGMGIIVVPFIAIVTNLAIAKSFIQYNILDGSQEILALGICNIIGSCVGAMPVSGSFSRSAINHSSGVRTPVAGIYTEIDVLPLLITFFAGLFLAIEIGVLVGIAVNVLILLYYVSRPQINIQRVIIQGKEYVKVIPLGSVFYPSADYLKRRIMKNEICIDKCKEGNVIIIDCSKLMKTDFTMAKTIGALADDLQKDNKTIAFLKLTPKLSKLVSKTCRNCMFAFTDDVLFEMLKERRYSDILDSYKNIKVEPENISDTFSVVTKL</sequence>
<name>A0ACB9SNG3_HOLOL</name>
<gene>
    <name evidence="1" type="ORF">MML48_8g00007760</name>
</gene>
<evidence type="ECO:0000313" key="2">
    <source>
        <dbReference type="Proteomes" id="UP001056778"/>
    </source>
</evidence>
<organism evidence="1 2">
    <name type="scientific">Holotrichia oblita</name>
    <name type="common">Chafer beetle</name>
    <dbReference type="NCBI Taxonomy" id="644536"/>
    <lineage>
        <taxon>Eukaryota</taxon>
        <taxon>Metazoa</taxon>
        <taxon>Ecdysozoa</taxon>
        <taxon>Arthropoda</taxon>
        <taxon>Hexapoda</taxon>
        <taxon>Insecta</taxon>
        <taxon>Pterygota</taxon>
        <taxon>Neoptera</taxon>
        <taxon>Endopterygota</taxon>
        <taxon>Coleoptera</taxon>
        <taxon>Polyphaga</taxon>
        <taxon>Scarabaeiformia</taxon>
        <taxon>Scarabaeidae</taxon>
        <taxon>Melolonthinae</taxon>
        <taxon>Holotrichia</taxon>
    </lineage>
</organism>
<evidence type="ECO:0000313" key="1">
    <source>
        <dbReference type="EMBL" id="KAI4456672.1"/>
    </source>
</evidence>
<comment type="caution">
    <text evidence="1">The sequence shown here is derived from an EMBL/GenBank/DDBJ whole genome shotgun (WGS) entry which is preliminary data.</text>
</comment>
<proteinExistence type="predicted"/>
<reference evidence="1" key="1">
    <citation type="submission" date="2022-04" db="EMBL/GenBank/DDBJ databases">
        <title>Chromosome-scale genome assembly of Holotrichia oblita Faldermann.</title>
        <authorList>
            <person name="Rongchong L."/>
        </authorList>
    </citation>
    <scope>NUCLEOTIDE SEQUENCE</scope>
    <source>
        <strain evidence="1">81SQS9</strain>
    </source>
</reference>